<dbReference type="Proteomes" id="UP001214415">
    <property type="component" value="Chromosome 4"/>
</dbReference>
<dbReference type="AlphaFoldDB" id="A0AAF0EDJ3"/>
<feature type="region of interest" description="Disordered" evidence="1">
    <location>
        <begin position="369"/>
        <end position="396"/>
    </location>
</feature>
<protein>
    <submittedName>
        <fullName evidence="4">Uncharacterized protein</fullName>
    </submittedName>
</protein>
<dbReference type="GO" id="GO:0005737">
    <property type="term" value="C:cytoplasm"/>
    <property type="evidence" value="ECO:0007669"/>
    <property type="project" value="TreeGrafter"/>
</dbReference>
<feature type="domain" description="TTI1 N-terminal TPR" evidence="2">
    <location>
        <begin position="223"/>
        <end position="449"/>
    </location>
</feature>
<sequence length="1264" mass="138044">MAAGASRDASKASFQVLRPICVKLLSLSKGPLDAPELVCTLQDLHRPLTTLPGPLSPALLHYIFYPVSQLLRVREAGLFALPDRARELVFLILTVLARDWWACWTKSHVQQHAPHATRWEQSADWKVWEQLVFLGVMALSGGLHTPTHPNSDETRLAILTFLVALLRPRRSEHGTDSQDAEWEWDGVSDLPMLDEEENDQQVYPTHEHTAAARDSNACTGALAHLLKMAMDTAKQAKNSVSLRLSALDVASVVALTWMAGCTEAPMAEALEEIPIPRAGPVDAATMAGSERLRAVLPGISSSLVKVIISRTSSAVVARAVTLLSAMWTMCLRDECTASMRVMPTTDDVSLPSCLEDFSLLHLGSADVELPAQPASDPGTETASEAGSVSTSLTSVDEEPGQSWLDQTIQPVRVAIVTMANTAERDEANVQYALARWSHALLACSWDTLSWADEEATVDVRRILTQTLVDLAHGRHVKMVCSTARMCLQQLGSRTLPSLQAIMTESLSMLPALLGQVQDTAVQRHAYRVATCASVLSMELCSEQLQAPQAGLLHILSPDGEVEQWAEAWAHMVGAHEHPLLSMADTMPHIQPSLTQLEASSMIAMGQMWFDMGQALEQLLSQAVRQGTVPRFKEAFAVPLHMFRTASTLRADGAWAVSLAHMWATHELLLGASATWTEPAMVSWASQPAARPLRKTMHSLARCIILEVQSVWEREAEQAHEPTPSDQDMVRKDVGPKDIQLVRGLSPAQDTPLSVEAGPALDVSFVEHAKLDARRGVQSLAQREQRCLALRDQCDAFLLLLAGSAASLLGVSCRPLLLHLLYPVLSALGRQDETVRQAAQYTLEQLSDACAYPTIQSCVLHHTDYILGAASHRLVAGLRMELQAGLAVTCWQPQRSSAALLSARAAPWVLVQVIQMLGVEAVPLVEDSIDEVLTALDHFHGYDDVCDGLLAVLAKLLHVLVPPRLSTQRTREPASASALNVWEAWLAGNDESAQDTPVAHPGDEDPNPEPDRLQKIVAQILRRCVPFLSHGSAQIRARALDMLSDGICLLAPQGCTAELYPVLEQAWPLVLARLGQSAATVGRATESEYYVWCRATRLVGVLGEHVPDVYGKRIVKEAWPRWQKLWKTLQEVRRPHEARLEGPRSGAPLGSTRQRAVRLLEAHGSLSELLQAVLQALARFIAAAGETVESAAVWAVLTDPLCLDTLDRRQPRAIRDKGVALYAALARADAMATWMALRAAVGASPPWELQSDLQLTSDVSMCFTW</sequence>
<reference evidence="4" key="1">
    <citation type="submission" date="2023-03" db="EMBL/GenBank/DDBJ databases">
        <title>Mating type loci evolution in Malassezia.</title>
        <authorList>
            <person name="Coelho M.A."/>
        </authorList>
    </citation>
    <scope>NUCLEOTIDE SEQUENCE</scope>
    <source>
        <strain evidence="4">CBS 12830</strain>
    </source>
</reference>
<dbReference type="Pfam" id="PF24173">
    <property type="entry name" value="TPR_TTI1_N"/>
    <property type="match status" value="1"/>
</dbReference>
<name>A0AAF0EDJ3_9BASI</name>
<feature type="domain" description="TTI1 C-terminal TPR" evidence="3">
    <location>
        <begin position="991"/>
        <end position="1233"/>
    </location>
</feature>
<feature type="compositionally biased region" description="Polar residues" evidence="1">
    <location>
        <begin position="378"/>
        <end position="394"/>
    </location>
</feature>
<proteinExistence type="predicted"/>
<evidence type="ECO:0000259" key="3">
    <source>
        <dbReference type="Pfam" id="PF24181"/>
    </source>
</evidence>
<accession>A0AAF0EDJ3</accession>
<gene>
    <name evidence="4" type="ORF">MEQU1_002319</name>
</gene>
<keyword evidence="5" id="KW-1185">Reference proteome</keyword>
<dbReference type="PANTHER" id="PTHR18460">
    <property type="entry name" value="TEL2 INTERACTING PROTEIN 1 TTI1 FAMILY MEMBER"/>
    <property type="match status" value="1"/>
</dbReference>
<dbReference type="InterPro" id="IPR057566">
    <property type="entry name" value="TPR_TTI1_N"/>
</dbReference>
<evidence type="ECO:0000313" key="5">
    <source>
        <dbReference type="Proteomes" id="UP001214415"/>
    </source>
</evidence>
<dbReference type="Pfam" id="PF21547">
    <property type="entry name" value="TTI1"/>
    <property type="match status" value="1"/>
</dbReference>
<dbReference type="PANTHER" id="PTHR18460:SF3">
    <property type="entry name" value="TELO2-INTERACTING PROTEIN 1 HOMOLOG"/>
    <property type="match status" value="1"/>
</dbReference>
<dbReference type="InterPro" id="IPR049362">
    <property type="entry name" value="TTI1_rpt"/>
</dbReference>
<evidence type="ECO:0000256" key="1">
    <source>
        <dbReference type="SAM" id="MobiDB-lite"/>
    </source>
</evidence>
<dbReference type="InterPro" id="IPR057567">
    <property type="entry name" value="TPR_TTI1_C"/>
</dbReference>
<dbReference type="Pfam" id="PF24181">
    <property type="entry name" value="TPR_TTI1_C"/>
    <property type="match status" value="1"/>
</dbReference>
<organism evidence="4 5">
    <name type="scientific">Malassezia equina</name>
    <dbReference type="NCBI Taxonomy" id="1381935"/>
    <lineage>
        <taxon>Eukaryota</taxon>
        <taxon>Fungi</taxon>
        <taxon>Dikarya</taxon>
        <taxon>Basidiomycota</taxon>
        <taxon>Ustilaginomycotina</taxon>
        <taxon>Malasseziomycetes</taxon>
        <taxon>Malasseziales</taxon>
        <taxon>Malasseziaceae</taxon>
        <taxon>Malassezia</taxon>
    </lineage>
</organism>
<evidence type="ECO:0000313" key="4">
    <source>
        <dbReference type="EMBL" id="WFD23625.1"/>
    </source>
</evidence>
<dbReference type="InterPro" id="IPR016024">
    <property type="entry name" value="ARM-type_fold"/>
</dbReference>
<dbReference type="SUPFAM" id="SSF48371">
    <property type="entry name" value="ARM repeat"/>
    <property type="match status" value="1"/>
</dbReference>
<evidence type="ECO:0000259" key="2">
    <source>
        <dbReference type="Pfam" id="PF24173"/>
    </source>
</evidence>
<dbReference type="EMBL" id="CP119903">
    <property type="protein sequence ID" value="WFD23625.1"/>
    <property type="molecule type" value="Genomic_DNA"/>
</dbReference>
<dbReference type="InterPro" id="IPR052587">
    <property type="entry name" value="TELO2-interacting_protein_1"/>
</dbReference>